<organism evidence="2 3">
    <name type="scientific">Diplodia intermedia</name>
    <dbReference type="NCBI Taxonomy" id="856260"/>
    <lineage>
        <taxon>Eukaryota</taxon>
        <taxon>Fungi</taxon>
        <taxon>Dikarya</taxon>
        <taxon>Ascomycota</taxon>
        <taxon>Pezizomycotina</taxon>
        <taxon>Dothideomycetes</taxon>
        <taxon>Dothideomycetes incertae sedis</taxon>
        <taxon>Botryosphaeriales</taxon>
        <taxon>Botryosphaeriaceae</taxon>
        <taxon>Diplodia</taxon>
    </lineage>
</organism>
<name>A0ABR3TYB8_9PEZI</name>
<evidence type="ECO:0000313" key="2">
    <source>
        <dbReference type="EMBL" id="KAL1647406.1"/>
    </source>
</evidence>
<proteinExistence type="predicted"/>
<feature type="region of interest" description="Disordered" evidence="1">
    <location>
        <begin position="1"/>
        <end position="21"/>
    </location>
</feature>
<sequence length="174" mass="19575">MSFGKDRRVHDKQEPSVPVSRMESLQLATSGGNASSADSFDRVLRALPNSLISLHLFNALLTAPVLCQVLDAHRHWLVEFGLCRYDLTDESWIPVFRILDIYLPQLRSGSCTHGSATSSSSVCGRLPRRYPASSDFDQHLDYISRDWLQGLGQTWSSPMFFTYKPPIQSNDEGQ</sequence>
<keyword evidence="3" id="KW-1185">Reference proteome</keyword>
<evidence type="ECO:0000313" key="3">
    <source>
        <dbReference type="Proteomes" id="UP001521184"/>
    </source>
</evidence>
<comment type="caution">
    <text evidence="2">The sequence shown here is derived from an EMBL/GenBank/DDBJ whole genome shotgun (WGS) entry which is preliminary data.</text>
</comment>
<evidence type="ECO:0000256" key="1">
    <source>
        <dbReference type="SAM" id="MobiDB-lite"/>
    </source>
</evidence>
<dbReference type="EMBL" id="JAKEKT020000012">
    <property type="protein sequence ID" value="KAL1647406.1"/>
    <property type="molecule type" value="Genomic_DNA"/>
</dbReference>
<feature type="compositionally biased region" description="Basic and acidic residues" evidence="1">
    <location>
        <begin position="1"/>
        <end position="14"/>
    </location>
</feature>
<gene>
    <name evidence="2" type="ORF">SLS58_002734</name>
</gene>
<reference evidence="2 3" key="1">
    <citation type="journal article" date="2023" name="Plant Dis.">
        <title>First Report of Diplodia intermedia Causing Canker and Dieback Diseases on Apple Trees in Canada.</title>
        <authorList>
            <person name="Ellouze W."/>
            <person name="Ilyukhin E."/>
            <person name="Sulman M."/>
            <person name="Ali S."/>
        </authorList>
    </citation>
    <scope>NUCLEOTIDE SEQUENCE [LARGE SCALE GENOMIC DNA]</scope>
    <source>
        <strain evidence="2 3">M45-28</strain>
    </source>
</reference>
<dbReference type="Proteomes" id="UP001521184">
    <property type="component" value="Unassembled WGS sequence"/>
</dbReference>
<accession>A0ABR3TYB8</accession>
<protein>
    <submittedName>
        <fullName evidence="2">Uncharacterized protein</fullName>
    </submittedName>
</protein>